<feature type="transmembrane region" description="Helical" evidence="1">
    <location>
        <begin position="7"/>
        <end position="27"/>
    </location>
</feature>
<organism evidence="2 3">
    <name type="scientific">Thalassospira xianhensis MCCC 1A02616</name>
    <dbReference type="NCBI Taxonomy" id="1177929"/>
    <lineage>
        <taxon>Bacteria</taxon>
        <taxon>Pseudomonadati</taxon>
        <taxon>Pseudomonadota</taxon>
        <taxon>Alphaproteobacteria</taxon>
        <taxon>Rhodospirillales</taxon>
        <taxon>Thalassospiraceae</taxon>
        <taxon>Thalassospira</taxon>
    </lineage>
</organism>
<keyword evidence="3" id="KW-1185">Reference proteome</keyword>
<dbReference type="RefSeq" id="WP_114122931.1">
    <property type="nucleotide sequence ID" value="NZ_JPWA01000024.1"/>
</dbReference>
<name>A0A367U9X8_9PROT</name>
<reference evidence="2 3" key="1">
    <citation type="submission" date="2014-07" db="EMBL/GenBank/DDBJ databases">
        <title>Draft genome sequence of Thalassospira xianhensis P-4 (MCCC 1A02616).</title>
        <authorList>
            <person name="Lai Q."/>
            <person name="Shao Z."/>
        </authorList>
    </citation>
    <scope>NUCLEOTIDE SEQUENCE [LARGE SCALE GENOMIC DNA]</scope>
    <source>
        <strain evidence="2 3">MCCC 1A02616</strain>
    </source>
</reference>
<proteinExistence type="predicted"/>
<protein>
    <submittedName>
        <fullName evidence="2">Uncharacterized protein</fullName>
    </submittedName>
</protein>
<dbReference type="EMBL" id="JPWA01000024">
    <property type="protein sequence ID" value="RCK04760.1"/>
    <property type="molecule type" value="Genomic_DNA"/>
</dbReference>
<evidence type="ECO:0000256" key="1">
    <source>
        <dbReference type="SAM" id="Phobius"/>
    </source>
</evidence>
<dbReference type="Proteomes" id="UP000252419">
    <property type="component" value="Unassembled WGS sequence"/>
</dbReference>
<sequence>MDKIGDWLNSVPLVGIASASFAVGILYGKGLPCVEWETLIAGGLGLTGGSFAYYAARVQLRTNERNNTFAAKVIARQHTLKIGEQLRFAIRLDEYPDIYVPYCNSLTKDVERLIEAVTNKGPFESKLANAIANLADANSAWISATTFFDNGSEDPAEMQEEPRYSFKEVKQKTSEIEKAMDGLYAVIY</sequence>
<feature type="transmembrane region" description="Helical" evidence="1">
    <location>
        <begin position="39"/>
        <end position="56"/>
    </location>
</feature>
<comment type="caution">
    <text evidence="2">The sequence shown here is derived from an EMBL/GenBank/DDBJ whole genome shotgun (WGS) entry which is preliminary data.</text>
</comment>
<keyword evidence="1" id="KW-0812">Transmembrane</keyword>
<accession>A0A367U9X8</accession>
<gene>
    <name evidence="2" type="ORF">TH5_17780</name>
</gene>
<evidence type="ECO:0000313" key="2">
    <source>
        <dbReference type="EMBL" id="RCK04760.1"/>
    </source>
</evidence>
<keyword evidence="1" id="KW-0472">Membrane</keyword>
<keyword evidence="1" id="KW-1133">Transmembrane helix</keyword>
<dbReference type="AlphaFoldDB" id="A0A367U9X8"/>
<evidence type="ECO:0000313" key="3">
    <source>
        <dbReference type="Proteomes" id="UP000252419"/>
    </source>
</evidence>